<dbReference type="Proteomes" id="UP000235965">
    <property type="component" value="Unassembled WGS sequence"/>
</dbReference>
<evidence type="ECO:0000313" key="2">
    <source>
        <dbReference type="EMBL" id="PNF29201.1"/>
    </source>
</evidence>
<feature type="non-terminal residue" evidence="2">
    <location>
        <position position="1"/>
    </location>
</feature>
<dbReference type="FunCoup" id="A0A2J7QKT5">
    <property type="interactions" value="3"/>
</dbReference>
<feature type="region of interest" description="Disordered" evidence="1">
    <location>
        <begin position="254"/>
        <end position="297"/>
    </location>
</feature>
<feature type="compositionally biased region" description="Low complexity" evidence="1">
    <location>
        <begin position="38"/>
        <end position="48"/>
    </location>
</feature>
<feature type="compositionally biased region" description="Polar residues" evidence="1">
    <location>
        <begin position="740"/>
        <end position="756"/>
    </location>
</feature>
<feature type="compositionally biased region" description="Polar residues" evidence="1">
    <location>
        <begin position="415"/>
        <end position="427"/>
    </location>
</feature>
<gene>
    <name evidence="2" type="ORF">B7P43_G10777</name>
</gene>
<dbReference type="AlphaFoldDB" id="A0A2J7QKT5"/>
<keyword evidence="3" id="KW-1185">Reference proteome</keyword>
<evidence type="ECO:0000313" key="3">
    <source>
        <dbReference type="Proteomes" id="UP000235965"/>
    </source>
</evidence>
<comment type="caution">
    <text evidence="2">The sequence shown here is derived from an EMBL/GenBank/DDBJ whole genome shotgun (WGS) entry which is preliminary data.</text>
</comment>
<feature type="compositionally biased region" description="Basic and acidic residues" evidence="1">
    <location>
        <begin position="14"/>
        <end position="23"/>
    </location>
</feature>
<feature type="compositionally biased region" description="Acidic residues" evidence="1">
    <location>
        <begin position="261"/>
        <end position="297"/>
    </location>
</feature>
<feature type="compositionally biased region" description="Polar residues" evidence="1">
    <location>
        <begin position="120"/>
        <end position="130"/>
    </location>
</feature>
<feature type="compositionally biased region" description="Basic and acidic residues" evidence="1">
    <location>
        <begin position="911"/>
        <end position="925"/>
    </location>
</feature>
<sequence length="947" mass="104846">APEPCRARPHSHRRTESCDESRRHPASIRTSFAQLDDTSPPSTGPSTSLDVSRIPCNTINSSPSPQNITQLTASPRQRNRIRTNPWVPSSTPSNSSAIGTNSSTSSSGFKTRAVQAEMGESSTNLSSCSSGAGCKHTQTRQGESSSSYGSGSDVTIPRKKLVQSLAMTKDDGHTSEENVRSPHLRGWCHTPPGDSNASGGDSTGKHHRGSVCSSSSSSSTSNTANNYSHSNSSDLSDDDLTLNEMLGKYDESYVYEKETDILSDSDPTDCEEDYGETDCDAGQDGGDERDPQDDEELDFIDNGSYLELSPVDLDDGIEKSSSSAKGIVNKGHCTYHLPHSGAEFQRKPTMRFRESFMRRSSGRRHLVKDENANGSPGPSSRRASVRKFSNEEVLSRRSSRDGSRHRKHHEPVAAANSTVSGNPSSRSSTEKKKMRCSMRRSCSVRGGTNRSVLLASNNNGVTFNSKEKISIVEAENSGVYNLNRILMQKMLFRVSESGTRSAGNTPVSMRKKIVNDEVTEVRKKVLSPSRVRPHTESNRLHLAANNNHNNRDLQMSPSMADALMKKRSYSVSCGARTSVPTSSYLTTFSSEIALIEADKEADRKYKELILEAEHILVSMKGNSEKCLSFHAPTPPPRICKGRSDRSINENENEITETEEHFDLEKSAEDENNVIKKPAFIRKAFNSPNRIVDRNQGTTRNGEDMRGGQCTPPSRTCNEEKRQRELGRRGSGCAPEGLVHASSSSSMDTEGSVTPKQSPDKSPVQQRPPLVTFRSIDLGHELGGPGYCPQSEPVKRKVYTCSATFDRLQKTLEKSQHQASLRIKAEIERKDSDKGTSEGDSLREKLERLRRERLEVEAKVREAQAEERQRLDDKAQCQRQLSLFRRQMLVHTIEGLKRSLEDQSAKLQETYSQHEQHHPCDDENLCRRHSTSSSNSTKVQQNSQDATE</sequence>
<feature type="region of interest" description="Disordered" evidence="1">
    <location>
        <begin position="903"/>
        <end position="947"/>
    </location>
</feature>
<protein>
    <submittedName>
        <fullName evidence="2">Uncharacterized protein</fullName>
    </submittedName>
</protein>
<feature type="compositionally biased region" description="Basic and acidic residues" evidence="1">
    <location>
        <begin position="388"/>
        <end position="402"/>
    </location>
</feature>
<feature type="compositionally biased region" description="Polar residues" evidence="1">
    <location>
        <begin position="55"/>
        <end position="76"/>
    </location>
</feature>
<reference evidence="2 3" key="1">
    <citation type="submission" date="2017-12" db="EMBL/GenBank/DDBJ databases">
        <title>Hemimetabolous genomes reveal molecular basis of termite eusociality.</title>
        <authorList>
            <person name="Harrison M.C."/>
            <person name="Jongepier E."/>
            <person name="Robertson H.M."/>
            <person name="Arning N."/>
            <person name="Bitard-Feildel T."/>
            <person name="Chao H."/>
            <person name="Childers C.P."/>
            <person name="Dinh H."/>
            <person name="Doddapaneni H."/>
            <person name="Dugan S."/>
            <person name="Gowin J."/>
            <person name="Greiner C."/>
            <person name="Han Y."/>
            <person name="Hu H."/>
            <person name="Hughes D.S.T."/>
            <person name="Huylmans A.-K."/>
            <person name="Kemena C."/>
            <person name="Kremer L.P.M."/>
            <person name="Lee S.L."/>
            <person name="Lopez-Ezquerra A."/>
            <person name="Mallet L."/>
            <person name="Monroy-Kuhn J.M."/>
            <person name="Moser A."/>
            <person name="Murali S.C."/>
            <person name="Muzny D.M."/>
            <person name="Otani S."/>
            <person name="Piulachs M.-D."/>
            <person name="Poelchau M."/>
            <person name="Qu J."/>
            <person name="Schaub F."/>
            <person name="Wada-Katsumata A."/>
            <person name="Worley K.C."/>
            <person name="Xie Q."/>
            <person name="Ylla G."/>
            <person name="Poulsen M."/>
            <person name="Gibbs R.A."/>
            <person name="Schal C."/>
            <person name="Richards S."/>
            <person name="Belles X."/>
            <person name="Korb J."/>
            <person name="Bornberg-Bauer E."/>
        </authorList>
    </citation>
    <scope>NUCLEOTIDE SEQUENCE [LARGE SCALE GENOMIC DNA]</scope>
    <source>
        <tissue evidence="2">Whole body</tissue>
    </source>
</reference>
<dbReference type="OrthoDB" id="6367309at2759"/>
<feature type="compositionally biased region" description="Polar residues" evidence="1">
    <location>
        <begin position="28"/>
        <end position="37"/>
    </location>
</feature>
<feature type="compositionally biased region" description="Low complexity" evidence="1">
    <location>
        <begin position="93"/>
        <end position="108"/>
    </location>
</feature>
<name>A0A2J7QKT5_9NEOP</name>
<feature type="compositionally biased region" description="Basic and acidic residues" evidence="1">
    <location>
        <begin position="716"/>
        <end position="727"/>
    </location>
</feature>
<accession>A0A2J7QKT5</accession>
<feature type="region of interest" description="Disordered" evidence="1">
    <location>
        <begin position="823"/>
        <end position="842"/>
    </location>
</feature>
<feature type="region of interest" description="Disordered" evidence="1">
    <location>
        <begin position="685"/>
        <end position="767"/>
    </location>
</feature>
<feature type="region of interest" description="Disordered" evidence="1">
    <location>
        <begin position="1"/>
        <end position="239"/>
    </location>
</feature>
<evidence type="ECO:0000256" key="1">
    <source>
        <dbReference type="SAM" id="MobiDB-lite"/>
    </source>
</evidence>
<feature type="compositionally biased region" description="Basic and acidic residues" evidence="1">
    <location>
        <begin position="168"/>
        <end position="180"/>
    </location>
</feature>
<dbReference type="InParanoid" id="A0A2J7QKT5"/>
<feature type="region of interest" description="Disordered" evidence="1">
    <location>
        <begin position="358"/>
        <end position="443"/>
    </location>
</feature>
<proteinExistence type="predicted"/>
<organism evidence="2 3">
    <name type="scientific">Cryptotermes secundus</name>
    <dbReference type="NCBI Taxonomy" id="105785"/>
    <lineage>
        <taxon>Eukaryota</taxon>
        <taxon>Metazoa</taxon>
        <taxon>Ecdysozoa</taxon>
        <taxon>Arthropoda</taxon>
        <taxon>Hexapoda</taxon>
        <taxon>Insecta</taxon>
        <taxon>Pterygota</taxon>
        <taxon>Neoptera</taxon>
        <taxon>Polyneoptera</taxon>
        <taxon>Dictyoptera</taxon>
        <taxon>Blattodea</taxon>
        <taxon>Blattoidea</taxon>
        <taxon>Termitoidae</taxon>
        <taxon>Kalotermitidae</taxon>
        <taxon>Cryptotermitinae</taxon>
        <taxon>Cryptotermes</taxon>
    </lineage>
</organism>
<feature type="compositionally biased region" description="Polar residues" evidence="1">
    <location>
        <begin position="930"/>
        <end position="947"/>
    </location>
</feature>
<feature type="compositionally biased region" description="Low complexity" evidence="1">
    <location>
        <begin position="142"/>
        <end position="152"/>
    </location>
</feature>
<dbReference type="EMBL" id="NEVH01013256">
    <property type="protein sequence ID" value="PNF29201.1"/>
    <property type="molecule type" value="Genomic_DNA"/>
</dbReference>
<feature type="compositionally biased region" description="Low complexity" evidence="1">
    <location>
        <begin position="213"/>
        <end position="234"/>
    </location>
</feature>
<feature type="compositionally biased region" description="Polar residues" evidence="1">
    <location>
        <begin position="372"/>
        <end position="382"/>
    </location>
</feature>